<dbReference type="InterPro" id="IPR025574">
    <property type="entry name" value="Nucleoporin_FG_rpt"/>
</dbReference>
<dbReference type="InterPro" id="IPR016024">
    <property type="entry name" value="ARM-type_fold"/>
</dbReference>
<dbReference type="EMBL" id="JABEBT010000035">
    <property type="protein sequence ID" value="KAF7635998.1"/>
    <property type="molecule type" value="Genomic_DNA"/>
</dbReference>
<keyword evidence="13" id="KW-0906">Nuclear pore complex</keyword>
<dbReference type="FunFam" id="1.10.10.2360:FF:000001">
    <property type="entry name" value="Nuclear pore complex protein Nup98-Nup96"/>
    <property type="match status" value="1"/>
</dbReference>
<evidence type="ECO:0000256" key="7">
    <source>
        <dbReference type="ARBA" id="ARBA00022737"/>
    </source>
</evidence>
<feature type="region of interest" description="Disordered" evidence="18">
    <location>
        <begin position="57"/>
        <end position="103"/>
    </location>
</feature>
<keyword evidence="11" id="KW-0811">Translocation</keyword>
<dbReference type="Gene3D" id="1.10.10.2360">
    <property type="match status" value="1"/>
</dbReference>
<accession>A0A8S9ZQW1</accession>
<dbReference type="SUPFAM" id="SSF48371">
    <property type="entry name" value="ARM repeat"/>
    <property type="match status" value="1"/>
</dbReference>
<evidence type="ECO:0000259" key="21">
    <source>
        <dbReference type="PROSITE" id="PS51363"/>
    </source>
</evidence>
<dbReference type="InterPro" id="IPR012336">
    <property type="entry name" value="Thioredoxin-like_fold"/>
</dbReference>
<dbReference type="Pfam" id="PF13634">
    <property type="entry name" value="Nucleoporin_FG"/>
    <property type="match status" value="2"/>
</dbReference>
<dbReference type="InterPro" id="IPR003307">
    <property type="entry name" value="W2_domain"/>
</dbReference>
<dbReference type="GO" id="GO:0031965">
    <property type="term" value="C:nuclear membrane"/>
    <property type="evidence" value="ECO:0007669"/>
    <property type="project" value="UniProtKB-SubCell"/>
</dbReference>
<feature type="region of interest" description="Disordered" evidence="18">
    <location>
        <begin position="542"/>
        <end position="562"/>
    </location>
</feature>
<dbReference type="PROSITE" id="PS51363">
    <property type="entry name" value="W2"/>
    <property type="match status" value="1"/>
</dbReference>
<evidence type="ECO:0000256" key="10">
    <source>
        <dbReference type="ARBA" id="ARBA00023002"/>
    </source>
</evidence>
<evidence type="ECO:0000259" key="19">
    <source>
        <dbReference type="PROSITE" id="PS50013"/>
    </source>
</evidence>
<dbReference type="GO" id="GO:0051028">
    <property type="term" value="P:mRNA transport"/>
    <property type="evidence" value="ECO:0007669"/>
    <property type="project" value="UniProtKB-KW"/>
</dbReference>
<keyword evidence="7" id="KW-0677">Repeat</keyword>
<evidence type="ECO:0000256" key="4">
    <source>
        <dbReference type="ARBA" id="ARBA00012612"/>
    </source>
</evidence>
<keyword evidence="9" id="KW-0653">Protein transport</keyword>
<dbReference type="Gene3D" id="2.40.50.40">
    <property type="match status" value="1"/>
</dbReference>
<dbReference type="EC" id="1.8.1.8" evidence="4"/>
<dbReference type="InterPro" id="IPR052259">
    <property type="entry name" value="Nucleoredoxin-like"/>
</dbReference>
<dbReference type="SUPFAM" id="SSF52833">
    <property type="entry name" value="Thioredoxin-like"/>
    <property type="match status" value="1"/>
</dbReference>
<evidence type="ECO:0000256" key="6">
    <source>
        <dbReference type="ARBA" id="ARBA00022448"/>
    </source>
</evidence>
<feature type="domain" description="W2" evidence="21">
    <location>
        <begin position="144"/>
        <end position="305"/>
    </location>
</feature>
<dbReference type="SMART" id="SM00515">
    <property type="entry name" value="eIF5C"/>
    <property type="match status" value="1"/>
</dbReference>
<keyword evidence="14" id="KW-0539">Nucleus</keyword>
<sequence length="1137" mass="124925">MQVQSSFSKYPPPVAGVGRSSECFFLLHQFIDFFLSLLSIFLIDYIFLNPPTNEEISADGKNNDSCSPPRETDQREDGALEGDNGAVNGYTRGGSGSSDEEENVPEINKMEVLYIGIFKCLDVSNLNSLSLTNMSKMVVDKDLDKSIEDRLDILHLYFQQALNDGTIQDGEKMLNEAERLGLKNKASLLLANVLFTEDLVQQIKIYRDLLLRFCMNDAKAQRHLLGGIEQKVSSKKDVLLPKTAHIIFALYINGICDEEVLISWGKKPSSKYVKKDFVNEMIKVAKPMLKCIEGLFPDTEAEDGLAIAFDDHSRTVGTNVEKKKEKKEGVDNKASTGEYIVEEILGKYGKKYIVKWEGFDETTYECRENLKHLRVFKEFEIYSSCDNYSRAFDRVRRKPGLKALRKIFHINDEDQEEESVECTVQTASRPVADMTIESLPVQRNQKPKLRKQQRKDTVKNVNSTIQTVSRPVADMTFEALPAQRNQKPKLRKQTSKPENESKKKRCETCKNCGELFFTDKVHRCIEKSEFNLTMDSIIITDDDEISQPPSPQQPSASTSLFGAKPADSLFGSNISQPSSFFGQQQQERVVVIDCDDDEISRPPSPPPASTSLFGAKPAGSLFGTNISQPTFFGQQQPGGLFGTTTSAPAFGATTTSISMSSNPVSSFSSFGQPPQQGGGLFGAKPAQPFASFGVNQPIQQFGTASTGTSLFGQQPQTSIGGGLFGSTSIANKPSLFGSTVGTQQPSGLFNTIKFTPPTGTDTIQLKGQQTQVSTKQMCISAMKEFDSKSLEEIRCADYISGKKVSSSAPASTGSLFGKQPQGGLFSTTVSTSGGFFSVPSSTTTASSLFGSQQQTASTSLFGAKPAGSLFGTNISQPSGGIFGQPQPGSSVFAMGGNKSTSAFTTQPTFFIQQQPGGLFGTTTPSALAFGATTTSPSMFTNHVSTAGSKMKPKVRNSRPLSGIPGPLPEFQALVRNSRTVAGIPGPCPEFQDLKKLKCHKFWLDKKLYLKIRAVVAIYFSAMWCPSCRAFTPKLKKFYEELKAAGKNFEVIFVSRDRSANDMKEHYNEHHGAWPFFNFGHHKLNDLLIKYDAKHIPTCRVIKPDGTVVIEDARTEIQERGVDNALALWDEWMGKYNA</sequence>
<feature type="domain" description="Chromo" evidence="19">
    <location>
        <begin position="339"/>
        <end position="380"/>
    </location>
</feature>
<dbReference type="GO" id="GO:0047134">
    <property type="term" value="F:protein-disulfide reductase [NAD(P)H] activity"/>
    <property type="evidence" value="ECO:0007669"/>
    <property type="project" value="UniProtKB-EC"/>
</dbReference>
<dbReference type="CDD" id="cd11561">
    <property type="entry name" value="W2_eIF5"/>
    <property type="match status" value="1"/>
</dbReference>
<keyword evidence="12" id="KW-0520">NAD</keyword>
<evidence type="ECO:0000256" key="2">
    <source>
        <dbReference type="ARBA" id="ARBA00004620"/>
    </source>
</evidence>
<evidence type="ECO:0000256" key="13">
    <source>
        <dbReference type="ARBA" id="ARBA00023132"/>
    </source>
</evidence>
<dbReference type="SUPFAM" id="SSF54160">
    <property type="entry name" value="Chromo domain-like"/>
    <property type="match status" value="1"/>
</dbReference>
<comment type="similarity">
    <text evidence="3">Belongs to the nucleoporin GLFG family.</text>
</comment>
<comment type="subcellular location">
    <subcellularLocation>
        <location evidence="2">Nucleus membrane</location>
        <topology evidence="2">Peripheral membrane protein</topology>
        <orientation evidence="2">Nucleoplasmic side</orientation>
    </subcellularLocation>
    <subcellularLocation>
        <location evidence="1">Nucleus</location>
        <location evidence="1">Nuclear pore complex</location>
    </subcellularLocation>
</comment>
<evidence type="ECO:0000256" key="3">
    <source>
        <dbReference type="ARBA" id="ARBA00008926"/>
    </source>
</evidence>
<comment type="caution">
    <text evidence="22">The sequence shown here is derived from an EMBL/GenBank/DDBJ whole genome shotgun (WGS) entry which is preliminary data.</text>
</comment>
<evidence type="ECO:0000259" key="20">
    <source>
        <dbReference type="PROSITE" id="PS51352"/>
    </source>
</evidence>
<name>A0A8S9ZQW1_9BILA</name>
<feature type="domain" description="Thioredoxin" evidence="20">
    <location>
        <begin position="961"/>
        <end position="1133"/>
    </location>
</feature>
<dbReference type="InterPro" id="IPR013766">
    <property type="entry name" value="Thioredoxin_domain"/>
</dbReference>
<dbReference type="Gene3D" id="1.25.40.180">
    <property type="match status" value="1"/>
</dbReference>
<organism evidence="22 23">
    <name type="scientific">Meloidogyne graminicola</name>
    <dbReference type="NCBI Taxonomy" id="189291"/>
    <lineage>
        <taxon>Eukaryota</taxon>
        <taxon>Metazoa</taxon>
        <taxon>Ecdysozoa</taxon>
        <taxon>Nematoda</taxon>
        <taxon>Chromadorea</taxon>
        <taxon>Rhabditida</taxon>
        <taxon>Tylenchina</taxon>
        <taxon>Tylenchomorpha</taxon>
        <taxon>Tylenchoidea</taxon>
        <taxon>Meloidogynidae</taxon>
        <taxon>Meloidogyninae</taxon>
        <taxon>Meloidogyne</taxon>
    </lineage>
</organism>
<evidence type="ECO:0000256" key="5">
    <source>
        <dbReference type="ARBA" id="ARBA00013472"/>
    </source>
</evidence>
<evidence type="ECO:0000256" key="1">
    <source>
        <dbReference type="ARBA" id="ARBA00004567"/>
    </source>
</evidence>
<dbReference type="PROSITE" id="PS51352">
    <property type="entry name" value="THIOREDOXIN_2"/>
    <property type="match status" value="1"/>
</dbReference>
<dbReference type="Pfam" id="PF21240">
    <property type="entry name" value="Nup98_GLEBS"/>
    <property type="match status" value="1"/>
</dbReference>
<evidence type="ECO:0000256" key="8">
    <source>
        <dbReference type="ARBA" id="ARBA00022816"/>
    </source>
</evidence>
<evidence type="ECO:0000313" key="22">
    <source>
        <dbReference type="EMBL" id="KAF7635998.1"/>
    </source>
</evidence>
<dbReference type="InterPro" id="IPR036249">
    <property type="entry name" value="Thioredoxin-like_sf"/>
</dbReference>
<evidence type="ECO:0000256" key="16">
    <source>
        <dbReference type="ARBA" id="ARBA00047388"/>
    </source>
</evidence>
<feature type="region of interest" description="Disordered" evidence="18">
    <location>
        <begin position="441"/>
        <end position="467"/>
    </location>
</feature>
<evidence type="ECO:0000256" key="14">
    <source>
        <dbReference type="ARBA" id="ARBA00023242"/>
    </source>
</evidence>
<keyword evidence="10" id="KW-0560">Oxidoreductase</keyword>
<evidence type="ECO:0000256" key="15">
    <source>
        <dbReference type="ARBA" id="ARBA00025782"/>
    </source>
</evidence>
<evidence type="ECO:0000256" key="17">
    <source>
        <dbReference type="ARBA" id="ARBA00047804"/>
    </source>
</evidence>
<evidence type="ECO:0000256" key="18">
    <source>
        <dbReference type="SAM" id="MobiDB-lite"/>
    </source>
</evidence>
<dbReference type="PANTHER" id="PTHR13871:SF96">
    <property type="entry name" value="THIOREDOXIN DOMAIN-CONTAINING PROTEIN"/>
    <property type="match status" value="1"/>
</dbReference>
<proteinExistence type="inferred from homology"/>
<dbReference type="GO" id="GO:0005643">
    <property type="term" value="C:nuclear pore"/>
    <property type="evidence" value="ECO:0007669"/>
    <property type="project" value="UniProtKB-SubCell"/>
</dbReference>
<evidence type="ECO:0000313" key="23">
    <source>
        <dbReference type="Proteomes" id="UP000605970"/>
    </source>
</evidence>
<dbReference type="PROSITE" id="PS50013">
    <property type="entry name" value="CHROMO_2"/>
    <property type="match status" value="1"/>
</dbReference>
<dbReference type="Proteomes" id="UP000605970">
    <property type="component" value="Unassembled WGS sequence"/>
</dbReference>
<evidence type="ECO:0000256" key="12">
    <source>
        <dbReference type="ARBA" id="ARBA00023027"/>
    </source>
</evidence>
<protein>
    <recommendedName>
        <fullName evidence="5">Nuclear pore complex protein Nup98-Nup96</fullName>
        <ecNumber evidence="4">1.8.1.8</ecNumber>
    </recommendedName>
</protein>
<dbReference type="AlphaFoldDB" id="A0A8S9ZQW1"/>
<keyword evidence="8" id="KW-0509">mRNA transport</keyword>
<dbReference type="PANTHER" id="PTHR13871">
    <property type="entry name" value="THIOREDOXIN"/>
    <property type="match status" value="1"/>
</dbReference>
<reference evidence="22" key="1">
    <citation type="journal article" date="2020" name="Ecol. Evol.">
        <title>Genome structure and content of the rice root-knot nematode (Meloidogyne graminicola).</title>
        <authorList>
            <person name="Phan N.T."/>
            <person name="Danchin E.G.J."/>
            <person name="Klopp C."/>
            <person name="Perfus-Barbeoch L."/>
            <person name="Kozlowski D.K."/>
            <person name="Koutsovoulos G.D."/>
            <person name="Lopez-Roques C."/>
            <person name="Bouchez O."/>
            <person name="Zahm M."/>
            <person name="Besnard G."/>
            <person name="Bellafiore S."/>
        </authorList>
    </citation>
    <scope>NUCLEOTIDE SEQUENCE</scope>
    <source>
        <strain evidence="22">VN-18</strain>
    </source>
</reference>
<dbReference type="Gene3D" id="3.40.30.10">
    <property type="entry name" value="Glutaredoxin"/>
    <property type="match status" value="1"/>
</dbReference>
<dbReference type="CDD" id="cd02964">
    <property type="entry name" value="TryX_like_family"/>
    <property type="match status" value="1"/>
</dbReference>
<evidence type="ECO:0000256" key="11">
    <source>
        <dbReference type="ARBA" id="ARBA00023010"/>
    </source>
</evidence>
<dbReference type="GO" id="GO:0006606">
    <property type="term" value="P:protein import into nucleus"/>
    <property type="evidence" value="ECO:0007669"/>
    <property type="project" value="UniProtKB-ARBA"/>
</dbReference>
<feature type="region of interest" description="Disordered" evidence="18">
    <location>
        <begin position="480"/>
        <end position="504"/>
    </location>
</feature>
<dbReference type="InterPro" id="IPR016197">
    <property type="entry name" value="Chromo-like_dom_sf"/>
</dbReference>
<dbReference type="Pfam" id="PF13905">
    <property type="entry name" value="Thioredoxin_8"/>
    <property type="match status" value="1"/>
</dbReference>
<comment type="similarity">
    <text evidence="15">Belongs to the nucleoredoxin family.</text>
</comment>
<keyword evidence="6" id="KW-0813">Transport</keyword>
<comment type="catalytic activity">
    <reaction evidence="16">
        <text>[protein]-dithiol + NAD(+) = [protein]-disulfide + NADH + H(+)</text>
        <dbReference type="Rhea" id="RHEA:18749"/>
        <dbReference type="Rhea" id="RHEA-COMP:10593"/>
        <dbReference type="Rhea" id="RHEA-COMP:10594"/>
        <dbReference type="ChEBI" id="CHEBI:15378"/>
        <dbReference type="ChEBI" id="CHEBI:29950"/>
        <dbReference type="ChEBI" id="CHEBI:50058"/>
        <dbReference type="ChEBI" id="CHEBI:57540"/>
        <dbReference type="ChEBI" id="CHEBI:57945"/>
        <dbReference type="EC" id="1.8.1.8"/>
    </reaction>
</comment>
<dbReference type="InterPro" id="IPR000953">
    <property type="entry name" value="Chromo/chromo_shadow_dom"/>
</dbReference>
<comment type="catalytic activity">
    <reaction evidence="17">
        <text>[protein]-dithiol + NADP(+) = [protein]-disulfide + NADPH + H(+)</text>
        <dbReference type="Rhea" id="RHEA:18753"/>
        <dbReference type="Rhea" id="RHEA-COMP:10593"/>
        <dbReference type="Rhea" id="RHEA-COMP:10594"/>
        <dbReference type="ChEBI" id="CHEBI:15378"/>
        <dbReference type="ChEBI" id="CHEBI:29950"/>
        <dbReference type="ChEBI" id="CHEBI:50058"/>
        <dbReference type="ChEBI" id="CHEBI:57783"/>
        <dbReference type="ChEBI" id="CHEBI:58349"/>
        <dbReference type="EC" id="1.8.1.8"/>
    </reaction>
</comment>
<gene>
    <name evidence="22" type="ORF">Mgra_00004578</name>
</gene>
<dbReference type="OrthoDB" id="10250831at2759"/>
<keyword evidence="23" id="KW-1185">Reference proteome</keyword>
<evidence type="ECO:0000256" key="9">
    <source>
        <dbReference type="ARBA" id="ARBA00022927"/>
    </source>
</evidence>